<accession>A0A423KGA8</accession>
<reference evidence="2 3" key="1">
    <citation type="submission" date="2016-10" db="EMBL/GenBank/DDBJ databases">
        <title>Comparative genome analysis of multiple Pseudomonas spp. focuses on biocontrol and plant growth promoting traits.</title>
        <authorList>
            <person name="Tao X.-Y."/>
            <person name="Taylor C.G."/>
        </authorList>
    </citation>
    <scope>NUCLEOTIDE SEQUENCE [LARGE SCALE GENOMIC DNA]</scope>
    <source>
        <strain evidence="2 3">39A2</strain>
    </source>
</reference>
<feature type="region of interest" description="Disordered" evidence="1">
    <location>
        <begin position="93"/>
        <end position="147"/>
    </location>
</feature>
<dbReference type="EMBL" id="MOBP01000012">
    <property type="protein sequence ID" value="RON51850.1"/>
    <property type="molecule type" value="Genomic_DNA"/>
</dbReference>
<comment type="caution">
    <text evidence="2">The sequence shown here is derived from an EMBL/GenBank/DDBJ whole genome shotgun (WGS) entry which is preliminary data.</text>
</comment>
<dbReference type="AlphaFoldDB" id="A0A423KGA8"/>
<dbReference type="RefSeq" id="WP_123408316.1">
    <property type="nucleotide sequence ID" value="NZ_MOBP01000012.1"/>
</dbReference>
<sequence>MARAHTLVEYRLKEFELEQALRSLKKQQDGLDYKLDVEFYFKLEELTKRHGYTLKQVFDLLMARYESSTDQAGGDAVSLKAKTNAGLLEMIQRLESGRTRESPETASSSSKFPLVHDAKLESVSERTEVSEPSIGSDPRTGTDPVTKASHDLALMVEVEDHDYEIEGKSHD</sequence>
<dbReference type="OrthoDB" id="7033112at2"/>
<name>A0A423KGA8_9PSED</name>
<gene>
    <name evidence="2" type="ORF">BK665_18500</name>
</gene>
<protein>
    <submittedName>
        <fullName evidence="2">Uncharacterized protein</fullName>
    </submittedName>
</protein>
<feature type="compositionally biased region" description="Basic and acidic residues" evidence="1">
    <location>
        <begin position="114"/>
        <end position="129"/>
    </location>
</feature>
<proteinExistence type="predicted"/>
<evidence type="ECO:0000313" key="2">
    <source>
        <dbReference type="EMBL" id="RON51850.1"/>
    </source>
</evidence>
<dbReference type="Proteomes" id="UP000283627">
    <property type="component" value="Unassembled WGS sequence"/>
</dbReference>
<evidence type="ECO:0000313" key="3">
    <source>
        <dbReference type="Proteomes" id="UP000283627"/>
    </source>
</evidence>
<evidence type="ECO:0000256" key="1">
    <source>
        <dbReference type="SAM" id="MobiDB-lite"/>
    </source>
</evidence>
<organism evidence="2 3">
    <name type="scientific">Pseudomonas frederiksbergensis</name>
    <dbReference type="NCBI Taxonomy" id="104087"/>
    <lineage>
        <taxon>Bacteria</taxon>
        <taxon>Pseudomonadati</taxon>
        <taxon>Pseudomonadota</taxon>
        <taxon>Gammaproteobacteria</taxon>
        <taxon>Pseudomonadales</taxon>
        <taxon>Pseudomonadaceae</taxon>
        <taxon>Pseudomonas</taxon>
    </lineage>
</organism>